<name>H9UEN9_FERPD</name>
<dbReference type="InterPro" id="IPR052020">
    <property type="entry name" value="Cyclic_di-GMP/3'3'-cGAMP_PDE"/>
</dbReference>
<dbReference type="InterPro" id="IPR001789">
    <property type="entry name" value="Sig_transdc_resp-reg_receiver"/>
</dbReference>
<dbReference type="STRING" id="771875.Ferpe_1933"/>
<dbReference type="AlphaFoldDB" id="H9UEN9"/>
<evidence type="ECO:0000259" key="3">
    <source>
        <dbReference type="PROSITE" id="PS50110"/>
    </source>
</evidence>
<dbReference type="PATRIC" id="fig|771875.3.peg.1958"/>
<protein>
    <submittedName>
        <fullName evidence="5">Response regulator containing a CheY-like receiver domain and an HD-GYP domain</fullName>
    </submittedName>
</protein>
<dbReference type="RefSeq" id="WP_014452409.1">
    <property type="nucleotide sequence ID" value="NC_017095.1"/>
</dbReference>
<evidence type="ECO:0000313" key="6">
    <source>
        <dbReference type="Proteomes" id="UP000007384"/>
    </source>
</evidence>
<keyword evidence="6" id="KW-1185">Reference proteome</keyword>
<keyword evidence="1" id="KW-0378">Hydrolase</keyword>
<dbReference type="GO" id="GO:0000160">
    <property type="term" value="P:phosphorelay signal transduction system"/>
    <property type="evidence" value="ECO:0007669"/>
    <property type="project" value="InterPro"/>
</dbReference>
<dbReference type="CDD" id="cd00077">
    <property type="entry name" value="HDc"/>
    <property type="match status" value="1"/>
</dbReference>
<dbReference type="SMART" id="SM00471">
    <property type="entry name" value="HDc"/>
    <property type="match status" value="1"/>
</dbReference>
<gene>
    <name evidence="5" type="ordered locus">Ferpe_1933</name>
</gene>
<dbReference type="EMBL" id="CP003260">
    <property type="protein sequence ID" value="AFG35982.1"/>
    <property type="molecule type" value="Genomic_DNA"/>
</dbReference>
<evidence type="ECO:0000313" key="5">
    <source>
        <dbReference type="EMBL" id="AFG35982.1"/>
    </source>
</evidence>
<dbReference type="SUPFAM" id="SSF109604">
    <property type="entry name" value="HD-domain/PDEase-like"/>
    <property type="match status" value="1"/>
</dbReference>
<evidence type="ECO:0000256" key="2">
    <source>
        <dbReference type="PROSITE-ProRule" id="PRU00169"/>
    </source>
</evidence>
<dbReference type="InterPro" id="IPR003607">
    <property type="entry name" value="HD/PDEase_dom"/>
</dbReference>
<evidence type="ECO:0000259" key="4">
    <source>
        <dbReference type="PROSITE" id="PS51832"/>
    </source>
</evidence>
<dbReference type="PANTHER" id="PTHR45228">
    <property type="entry name" value="CYCLIC DI-GMP PHOSPHODIESTERASE TM_0186-RELATED"/>
    <property type="match status" value="1"/>
</dbReference>
<dbReference type="Gene3D" id="3.40.50.2300">
    <property type="match status" value="1"/>
</dbReference>
<dbReference type="PANTHER" id="PTHR45228:SF9">
    <property type="entry name" value="3'3'-CGAMP-SPECIFIC PHOSPHODIESTERASE 2"/>
    <property type="match status" value="1"/>
</dbReference>
<dbReference type="PROSITE" id="PS51832">
    <property type="entry name" value="HD_GYP"/>
    <property type="match status" value="1"/>
</dbReference>
<dbReference type="SMART" id="SM00448">
    <property type="entry name" value="REC"/>
    <property type="match status" value="1"/>
</dbReference>
<feature type="domain" description="Response regulatory" evidence="3">
    <location>
        <begin position="19"/>
        <end position="143"/>
    </location>
</feature>
<dbReference type="eggNOG" id="COG0784">
    <property type="taxonomic scope" value="Bacteria"/>
</dbReference>
<evidence type="ECO:0000256" key="1">
    <source>
        <dbReference type="ARBA" id="ARBA00022801"/>
    </source>
</evidence>
<dbReference type="Proteomes" id="UP000007384">
    <property type="component" value="Chromosome"/>
</dbReference>
<dbReference type="HOGENOM" id="CLU_000445_92_10_0"/>
<dbReference type="KEGG" id="fpe:Ferpe_1933"/>
<dbReference type="FunFam" id="1.10.3210.10:FF:000018">
    <property type="entry name" value="Two-component system response regulator"/>
    <property type="match status" value="1"/>
</dbReference>
<dbReference type="Gene3D" id="1.10.3210.10">
    <property type="entry name" value="Hypothetical protein af1432"/>
    <property type="match status" value="1"/>
</dbReference>
<reference evidence="5" key="1">
    <citation type="submission" date="2012-03" db="EMBL/GenBank/DDBJ databases">
        <title>Complete sequence of Fervidobacterium pennivorans DSM 9078.</title>
        <authorList>
            <consortium name="US DOE Joint Genome Institute"/>
            <person name="Lucas S."/>
            <person name="Han J."/>
            <person name="Lapidus A."/>
            <person name="Cheng J.-F."/>
            <person name="Goodwin L."/>
            <person name="Pitluck S."/>
            <person name="Peters L."/>
            <person name="Ovchinnikova G."/>
            <person name="Lu M."/>
            <person name="Detter J.C."/>
            <person name="Han C."/>
            <person name="Tapia R."/>
            <person name="Land M."/>
            <person name="Hauser L."/>
            <person name="Kyrpides N."/>
            <person name="Ivanova N."/>
            <person name="Pagani I."/>
            <person name="Noll K.M."/>
            <person name="Woyke T."/>
        </authorList>
    </citation>
    <scope>NUCLEOTIDE SEQUENCE</scope>
    <source>
        <strain evidence="5">DSM 9078</strain>
    </source>
</reference>
<dbReference type="InterPro" id="IPR037522">
    <property type="entry name" value="HD_GYP_dom"/>
</dbReference>
<feature type="modified residue" description="4-aspartylphosphate" evidence="2">
    <location>
        <position position="74"/>
    </location>
</feature>
<dbReference type="PROSITE" id="PS50110">
    <property type="entry name" value="RESPONSE_REGULATORY"/>
    <property type="match status" value="1"/>
</dbReference>
<dbReference type="InterPro" id="IPR011006">
    <property type="entry name" value="CheY-like_superfamily"/>
</dbReference>
<sequence length="477" mass="55050">MPSFLKKSASKESNGEFWKILVVDDEPDVHAITSVVARDIEFEGKKVKLYSAFSSEEAKKILQNVPDIALAIIDVVMEKDMSGLELVRYIREELKNPYIRLVIRTGQPGFAPPREIVLKYDINDYREKAELSSNGLFTMIIARLREYRDIVELETQKRLLERSAFYSSVVLNSNVQDFEDTLTEALDSFSKILGLTVKIEKLGEIKTDKFNGTFPIVNLSWDHDKSVEFSLRKERDISEKMKVEFSKPLTLHQLNIISMFLERYLVTVNNYVLSKDLIETLYKVIYIISEVTETRSLETGEHVRRVGKLAKLLASKFGYEGEYLEFFEIAAMLHDVGKIGIPDAILNKPAKLSDEEFEIMKRHTVIGYEILSTVEHPLFKLAANIALYHHENWDGTGYPKGLKGEEIPLEGRIVSIVDVYDALLSDRVYRPAWSEEDTLRYIKENCGKKFDPRVCEIFFENYEEARNLYDFKNSKTE</sequence>
<dbReference type="GO" id="GO:0004112">
    <property type="term" value="F:cyclic-nucleotide phosphodiesterase activity"/>
    <property type="evidence" value="ECO:0007669"/>
    <property type="project" value="UniProtKB-ARBA"/>
</dbReference>
<proteinExistence type="predicted"/>
<accession>H9UEN9</accession>
<feature type="domain" description="HD-GYP" evidence="4">
    <location>
        <begin position="277"/>
        <end position="474"/>
    </location>
</feature>
<dbReference type="GO" id="GO:0009214">
    <property type="term" value="P:cyclic nucleotide catabolic process"/>
    <property type="evidence" value="ECO:0007669"/>
    <property type="project" value="UniProtKB-ARBA"/>
</dbReference>
<keyword evidence="2" id="KW-0597">Phosphoprotein</keyword>
<dbReference type="Pfam" id="PF13487">
    <property type="entry name" value="HD_5"/>
    <property type="match status" value="1"/>
</dbReference>
<organism evidence="5 6">
    <name type="scientific">Fervidobacterium pennivorans (strain DSM 9078 / Ven5)</name>
    <dbReference type="NCBI Taxonomy" id="771875"/>
    <lineage>
        <taxon>Bacteria</taxon>
        <taxon>Thermotogati</taxon>
        <taxon>Thermotogota</taxon>
        <taxon>Thermotogae</taxon>
        <taxon>Thermotogales</taxon>
        <taxon>Fervidobacteriaceae</taxon>
        <taxon>Fervidobacterium</taxon>
    </lineage>
</organism>
<dbReference type="SUPFAM" id="SSF52172">
    <property type="entry name" value="CheY-like"/>
    <property type="match status" value="1"/>
</dbReference>
<dbReference type="eggNOG" id="COG3437">
    <property type="taxonomic scope" value="Bacteria"/>
</dbReference>